<dbReference type="InterPro" id="IPR002347">
    <property type="entry name" value="SDR_fam"/>
</dbReference>
<keyword evidence="1" id="KW-0521">NADP</keyword>
<sequence length="262" mass="27130">MTQNGVAARPLALVTGASAGIGWAFAHRLADQGYDLIVVGRRAERLAELAAELPGAQVRPVVADLGTDAGIAAVADLCASEPLSLLVNNAGVAHYMPLTQLPADKAAELLHVKVIAPTMLSRAVVPGMVSRGTGTIINVAGMLGFGAAAPPQGRVTYVATLAHLIALSQAMHQELSPQGLQVQVLCPGVVATEFHTRQGFDLSAIPRMSADDVVTASLKGLALGEVICAPGVEDAELLKTVEQAELAAFHGQSPELAQRYRN</sequence>
<keyword evidence="5" id="KW-1185">Reference proteome</keyword>
<dbReference type="PANTHER" id="PTHR43086:SF2">
    <property type="entry name" value="HYDROXYSTEROID DEHYDROGENASE-LIKE PROTEIN 1"/>
    <property type="match status" value="1"/>
</dbReference>
<accession>A0A7C9LQM9</accession>
<comment type="caution">
    <text evidence="4">The sequence shown here is derived from an EMBL/GenBank/DDBJ whole genome shotgun (WGS) entry which is preliminary data.</text>
</comment>
<dbReference type="PRINTS" id="PR00080">
    <property type="entry name" value="SDRFAMILY"/>
</dbReference>
<protein>
    <submittedName>
        <fullName evidence="4">SDR family NAD(P)-dependent oxidoreductase</fullName>
    </submittedName>
</protein>
<dbReference type="AlphaFoldDB" id="A0A7C9LQM9"/>
<dbReference type="Gene3D" id="3.40.50.720">
    <property type="entry name" value="NAD(P)-binding Rossmann-like Domain"/>
    <property type="match status" value="1"/>
</dbReference>
<dbReference type="PIRSF" id="PIRSF000126">
    <property type="entry name" value="11-beta-HSD1"/>
    <property type="match status" value="1"/>
</dbReference>
<dbReference type="InterPro" id="IPR036291">
    <property type="entry name" value="NAD(P)-bd_dom_sf"/>
</dbReference>
<dbReference type="GO" id="GO:0030497">
    <property type="term" value="P:fatty acid elongation"/>
    <property type="evidence" value="ECO:0007669"/>
    <property type="project" value="TreeGrafter"/>
</dbReference>
<keyword evidence="2" id="KW-0560">Oxidoreductase</keyword>
<evidence type="ECO:0000256" key="2">
    <source>
        <dbReference type="ARBA" id="ARBA00023002"/>
    </source>
</evidence>
<evidence type="ECO:0000256" key="1">
    <source>
        <dbReference type="ARBA" id="ARBA00022857"/>
    </source>
</evidence>
<dbReference type="PRINTS" id="PR00081">
    <property type="entry name" value="GDHRDH"/>
</dbReference>
<dbReference type="RefSeq" id="WP_157460750.1">
    <property type="nucleotide sequence ID" value="NZ_WQLB01000032.1"/>
</dbReference>
<dbReference type="GO" id="GO:0016491">
    <property type="term" value="F:oxidoreductase activity"/>
    <property type="evidence" value="ECO:0007669"/>
    <property type="project" value="UniProtKB-KW"/>
</dbReference>
<evidence type="ECO:0000313" key="4">
    <source>
        <dbReference type="EMBL" id="MVN88696.1"/>
    </source>
</evidence>
<dbReference type="Pfam" id="PF00106">
    <property type="entry name" value="adh_short"/>
    <property type="match status" value="1"/>
</dbReference>
<gene>
    <name evidence="4" type="ORF">GO986_18320</name>
</gene>
<dbReference type="SUPFAM" id="SSF51735">
    <property type="entry name" value="NAD(P)-binding Rossmann-fold domains"/>
    <property type="match status" value="1"/>
</dbReference>
<reference evidence="4 5" key="1">
    <citation type="submission" date="2019-12" db="EMBL/GenBank/DDBJ databases">
        <title>Deinococcus sp. HMF7620 Genome sequencing and assembly.</title>
        <authorList>
            <person name="Kang H."/>
            <person name="Kim H."/>
            <person name="Joh K."/>
        </authorList>
    </citation>
    <scope>NUCLEOTIDE SEQUENCE [LARGE SCALE GENOMIC DNA]</scope>
    <source>
        <strain evidence="4 5">HMF7620</strain>
    </source>
</reference>
<organism evidence="4 5">
    <name type="scientific">Deinococcus arboris</name>
    <dbReference type="NCBI Taxonomy" id="2682977"/>
    <lineage>
        <taxon>Bacteria</taxon>
        <taxon>Thermotogati</taxon>
        <taxon>Deinococcota</taxon>
        <taxon>Deinococci</taxon>
        <taxon>Deinococcales</taxon>
        <taxon>Deinococcaceae</taxon>
        <taxon>Deinococcus</taxon>
    </lineage>
</organism>
<evidence type="ECO:0000256" key="3">
    <source>
        <dbReference type="RuleBase" id="RU000363"/>
    </source>
</evidence>
<comment type="similarity">
    <text evidence="3">Belongs to the short-chain dehydrogenases/reductases (SDR) family.</text>
</comment>
<proteinExistence type="inferred from homology"/>
<dbReference type="PANTHER" id="PTHR43086">
    <property type="entry name" value="VERY-LONG-CHAIN 3-OXOOACYL-COA REDUCTASE"/>
    <property type="match status" value="1"/>
</dbReference>
<dbReference type="EMBL" id="WQLB01000032">
    <property type="protein sequence ID" value="MVN88696.1"/>
    <property type="molecule type" value="Genomic_DNA"/>
</dbReference>
<name>A0A7C9LQM9_9DEIO</name>
<dbReference type="Proteomes" id="UP000483286">
    <property type="component" value="Unassembled WGS sequence"/>
</dbReference>
<evidence type="ECO:0000313" key="5">
    <source>
        <dbReference type="Proteomes" id="UP000483286"/>
    </source>
</evidence>